<name>A0ACB8A7J2_9AGAM</name>
<dbReference type="Proteomes" id="UP000790377">
    <property type="component" value="Unassembled WGS sequence"/>
</dbReference>
<gene>
    <name evidence="1" type="ORF">BJ138DRAFT_1011784</name>
</gene>
<accession>A0ACB8A7J2</accession>
<evidence type="ECO:0000313" key="2">
    <source>
        <dbReference type="Proteomes" id="UP000790377"/>
    </source>
</evidence>
<proteinExistence type="predicted"/>
<evidence type="ECO:0000313" key="1">
    <source>
        <dbReference type="EMBL" id="KAH7908971.1"/>
    </source>
</evidence>
<protein>
    <submittedName>
        <fullName evidence="1">Uncharacterized protein</fullName>
    </submittedName>
</protein>
<organism evidence="1 2">
    <name type="scientific">Hygrophoropsis aurantiaca</name>
    <dbReference type="NCBI Taxonomy" id="72124"/>
    <lineage>
        <taxon>Eukaryota</taxon>
        <taxon>Fungi</taxon>
        <taxon>Dikarya</taxon>
        <taxon>Basidiomycota</taxon>
        <taxon>Agaricomycotina</taxon>
        <taxon>Agaricomycetes</taxon>
        <taxon>Agaricomycetidae</taxon>
        <taxon>Boletales</taxon>
        <taxon>Coniophorineae</taxon>
        <taxon>Hygrophoropsidaceae</taxon>
        <taxon>Hygrophoropsis</taxon>
    </lineage>
</organism>
<keyword evidence="2" id="KW-1185">Reference proteome</keyword>
<dbReference type="EMBL" id="MU267787">
    <property type="protein sequence ID" value="KAH7908971.1"/>
    <property type="molecule type" value="Genomic_DNA"/>
</dbReference>
<comment type="caution">
    <text evidence="1">The sequence shown here is derived from an EMBL/GenBank/DDBJ whole genome shotgun (WGS) entry which is preliminary data.</text>
</comment>
<sequence>MKKHDSLYFYDGNVALIVLTATGEPLVFRVHKSILSRSSLVFANMFLESQGDGETHDGVPVFRVSEDAGKMESLLNVLYHPEYLSADSTLSPPISRRRLSRPPSDMIDILTMVNKYKLHDLRRSIALHLQGDWPQTLAEWDLAEAEFSSMDALSSQDGNEALRASYMHLDDWYPEPVSAIRIARECDLPSILPAAFYHLSRLSAVNDNLGQRQQGPPQFVPGRRSARWDDLSAKDLLCLIKGRENIAQTDLNLTFSDDCGCGGRDPCIGLKNCGLVEDINRERARTPDVLALLRSYADLPDYGERICAQCCAFMKSRLRKARRVLWVQLPDLFQLSN</sequence>
<reference evidence="1" key="1">
    <citation type="journal article" date="2021" name="New Phytol.">
        <title>Evolutionary innovations through gain and loss of genes in the ectomycorrhizal Boletales.</title>
        <authorList>
            <person name="Wu G."/>
            <person name="Miyauchi S."/>
            <person name="Morin E."/>
            <person name="Kuo A."/>
            <person name="Drula E."/>
            <person name="Varga T."/>
            <person name="Kohler A."/>
            <person name="Feng B."/>
            <person name="Cao Y."/>
            <person name="Lipzen A."/>
            <person name="Daum C."/>
            <person name="Hundley H."/>
            <person name="Pangilinan J."/>
            <person name="Johnson J."/>
            <person name="Barry K."/>
            <person name="LaButti K."/>
            <person name="Ng V."/>
            <person name="Ahrendt S."/>
            <person name="Min B."/>
            <person name="Choi I.G."/>
            <person name="Park H."/>
            <person name="Plett J.M."/>
            <person name="Magnuson J."/>
            <person name="Spatafora J.W."/>
            <person name="Nagy L.G."/>
            <person name="Henrissat B."/>
            <person name="Grigoriev I.V."/>
            <person name="Yang Z.L."/>
            <person name="Xu J."/>
            <person name="Martin F.M."/>
        </authorList>
    </citation>
    <scope>NUCLEOTIDE SEQUENCE</scope>
    <source>
        <strain evidence="1">ATCC 28755</strain>
    </source>
</reference>